<evidence type="ECO:0000313" key="3">
    <source>
        <dbReference type="Proteomes" id="UP000237000"/>
    </source>
</evidence>
<evidence type="ECO:0000313" key="2">
    <source>
        <dbReference type="EMBL" id="PON34327.1"/>
    </source>
</evidence>
<reference evidence="3" key="1">
    <citation type="submission" date="2016-06" db="EMBL/GenBank/DDBJ databases">
        <title>Parallel loss of symbiosis genes in relatives of nitrogen-fixing non-legume Parasponia.</title>
        <authorList>
            <person name="Van Velzen R."/>
            <person name="Holmer R."/>
            <person name="Bu F."/>
            <person name="Rutten L."/>
            <person name="Van Zeijl A."/>
            <person name="Liu W."/>
            <person name="Santuari L."/>
            <person name="Cao Q."/>
            <person name="Sharma T."/>
            <person name="Shen D."/>
            <person name="Roswanjaya Y."/>
            <person name="Wardhani T."/>
            <person name="Kalhor M.S."/>
            <person name="Jansen J."/>
            <person name="Van den Hoogen J."/>
            <person name="Gungor B."/>
            <person name="Hartog M."/>
            <person name="Hontelez J."/>
            <person name="Verver J."/>
            <person name="Yang W.-C."/>
            <person name="Schijlen E."/>
            <person name="Repin R."/>
            <person name="Schilthuizen M."/>
            <person name="Schranz E."/>
            <person name="Heidstra R."/>
            <person name="Miyata K."/>
            <person name="Fedorova E."/>
            <person name="Kohlen W."/>
            <person name="Bisseling T."/>
            <person name="Smit S."/>
            <person name="Geurts R."/>
        </authorList>
    </citation>
    <scope>NUCLEOTIDE SEQUENCE [LARGE SCALE GENOMIC DNA]</scope>
    <source>
        <strain evidence="3">cv. RG33-2</strain>
    </source>
</reference>
<organism evidence="2 3">
    <name type="scientific">Trema orientale</name>
    <name type="common">Charcoal tree</name>
    <name type="synonym">Celtis orientalis</name>
    <dbReference type="NCBI Taxonomy" id="63057"/>
    <lineage>
        <taxon>Eukaryota</taxon>
        <taxon>Viridiplantae</taxon>
        <taxon>Streptophyta</taxon>
        <taxon>Embryophyta</taxon>
        <taxon>Tracheophyta</taxon>
        <taxon>Spermatophyta</taxon>
        <taxon>Magnoliopsida</taxon>
        <taxon>eudicotyledons</taxon>
        <taxon>Gunneridae</taxon>
        <taxon>Pentapetalae</taxon>
        <taxon>rosids</taxon>
        <taxon>fabids</taxon>
        <taxon>Rosales</taxon>
        <taxon>Cannabaceae</taxon>
        <taxon>Trema</taxon>
    </lineage>
</organism>
<keyword evidence="3" id="KW-1185">Reference proteome</keyword>
<dbReference type="InParanoid" id="A0A2P5ACS0"/>
<dbReference type="Proteomes" id="UP000237000">
    <property type="component" value="Unassembled WGS sequence"/>
</dbReference>
<dbReference type="AlphaFoldDB" id="A0A2P5ACS0"/>
<feature type="non-terminal residue" evidence="2">
    <location>
        <position position="1"/>
    </location>
</feature>
<gene>
    <name evidence="2" type="ORF">TorRG33x02_353560</name>
</gene>
<evidence type="ECO:0000256" key="1">
    <source>
        <dbReference type="SAM" id="MobiDB-lite"/>
    </source>
</evidence>
<comment type="caution">
    <text evidence="2">The sequence shown here is derived from an EMBL/GenBank/DDBJ whole genome shotgun (WGS) entry which is preliminary data.</text>
</comment>
<feature type="region of interest" description="Disordered" evidence="1">
    <location>
        <begin position="92"/>
        <end position="114"/>
    </location>
</feature>
<protein>
    <submittedName>
        <fullName evidence="2">Uncharacterized protein</fullName>
    </submittedName>
</protein>
<sequence>VANEKEGAKSEGEDLKNQLAWEKVELSQLQKDYKEVPCPGTEEFTNFVDDFKEDGAGVLMYTLWYHHRKFDFTIFSEEAVKLASTFINSDDKEVTEQVGKETTQDRAKAEPSRD</sequence>
<dbReference type="EMBL" id="JXTC01000942">
    <property type="protein sequence ID" value="PON34327.1"/>
    <property type="molecule type" value="Genomic_DNA"/>
</dbReference>
<proteinExistence type="predicted"/>
<name>A0A2P5ACS0_TREOI</name>
<dbReference type="OrthoDB" id="10432157at2759"/>
<accession>A0A2P5ACS0</accession>